<dbReference type="Proteomes" id="UP001221757">
    <property type="component" value="Unassembled WGS sequence"/>
</dbReference>
<keyword evidence="2" id="KW-1185">Reference proteome</keyword>
<reference evidence="1" key="1">
    <citation type="submission" date="2023-03" db="EMBL/GenBank/DDBJ databases">
        <title>Massive genome expansion in bonnet fungi (Mycena s.s.) driven by repeated elements and novel gene families across ecological guilds.</title>
        <authorList>
            <consortium name="Lawrence Berkeley National Laboratory"/>
            <person name="Harder C.B."/>
            <person name="Miyauchi S."/>
            <person name="Viragh M."/>
            <person name="Kuo A."/>
            <person name="Thoen E."/>
            <person name="Andreopoulos B."/>
            <person name="Lu D."/>
            <person name="Skrede I."/>
            <person name="Drula E."/>
            <person name="Henrissat B."/>
            <person name="Morin E."/>
            <person name="Kohler A."/>
            <person name="Barry K."/>
            <person name="LaButti K."/>
            <person name="Morin E."/>
            <person name="Salamov A."/>
            <person name="Lipzen A."/>
            <person name="Mereny Z."/>
            <person name="Hegedus B."/>
            <person name="Baldrian P."/>
            <person name="Stursova M."/>
            <person name="Weitz H."/>
            <person name="Taylor A."/>
            <person name="Grigoriev I.V."/>
            <person name="Nagy L.G."/>
            <person name="Martin F."/>
            <person name="Kauserud H."/>
        </authorList>
    </citation>
    <scope>NUCLEOTIDE SEQUENCE</scope>
    <source>
        <strain evidence="1">CBHHK067</strain>
    </source>
</reference>
<comment type="caution">
    <text evidence="1">The sequence shown here is derived from an EMBL/GenBank/DDBJ whole genome shotgun (WGS) entry which is preliminary data.</text>
</comment>
<evidence type="ECO:0000313" key="1">
    <source>
        <dbReference type="EMBL" id="KAJ7701246.1"/>
    </source>
</evidence>
<organism evidence="1 2">
    <name type="scientific">Mycena rosella</name>
    <name type="common">Pink bonnet</name>
    <name type="synonym">Agaricus rosellus</name>
    <dbReference type="NCBI Taxonomy" id="1033263"/>
    <lineage>
        <taxon>Eukaryota</taxon>
        <taxon>Fungi</taxon>
        <taxon>Dikarya</taxon>
        <taxon>Basidiomycota</taxon>
        <taxon>Agaricomycotina</taxon>
        <taxon>Agaricomycetes</taxon>
        <taxon>Agaricomycetidae</taxon>
        <taxon>Agaricales</taxon>
        <taxon>Marasmiineae</taxon>
        <taxon>Mycenaceae</taxon>
        <taxon>Mycena</taxon>
    </lineage>
</organism>
<protein>
    <submittedName>
        <fullName evidence="1">Uncharacterized protein</fullName>
    </submittedName>
</protein>
<proteinExistence type="predicted"/>
<dbReference type="EMBL" id="JARKIE010000018">
    <property type="protein sequence ID" value="KAJ7701246.1"/>
    <property type="molecule type" value="Genomic_DNA"/>
</dbReference>
<gene>
    <name evidence="1" type="ORF">B0H17DRAFT_1128525</name>
</gene>
<accession>A0AAD7DYL2</accession>
<sequence length="178" mass="20492">MGASLSQLKAEGWTLNALRYEKSNGHRSWLSQSRKRSPGVVEMFDTGSAITAPGEMWGVEILAVFRWPRMYRWRVTRINMKSADKPNGVRRSLYRVLESRPTAFLFRRFHCADVDLSEKNRLGRGIHPSTGNQGTGFHIAGQIAEVFNTLLHQFRHSEWVRIRHFFVDGGLRKNHAID</sequence>
<evidence type="ECO:0000313" key="2">
    <source>
        <dbReference type="Proteomes" id="UP001221757"/>
    </source>
</evidence>
<name>A0AAD7DYL2_MYCRO</name>
<dbReference type="AlphaFoldDB" id="A0AAD7DYL2"/>